<keyword evidence="2" id="KW-1133">Transmembrane helix</keyword>
<evidence type="ECO:0000313" key="4">
    <source>
        <dbReference type="Proteomes" id="UP000554482"/>
    </source>
</evidence>
<keyword evidence="2" id="KW-0812">Transmembrane</keyword>
<organism evidence="3 4">
    <name type="scientific">Thalictrum thalictroides</name>
    <name type="common">Rue-anemone</name>
    <name type="synonym">Anemone thalictroides</name>
    <dbReference type="NCBI Taxonomy" id="46969"/>
    <lineage>
        <taxon>Eukaryota</taxon>
        <taxon>Viridiplantae</taxon>
        <taxon>Streptophyta</taxon>
        <taxon>Embryophyta</taxon>
        <taxon>Tracheophyta</taxon>
        <taxon>Spermatophyta</taxon>
        <taxon>Magnoliopsida</taxon>
        <taxon>Ranunculales</taxon>
        <taxon>Ranunculaceae</taxon>
        <taxon>Thalictroideae</taxon>
        <taxon>Thalictrum</taxon>
    </lineage>
</organism>
<comment type="caution">
    <text evidence="3">The sequence shown here is derived from an EMBL/GenBank/DDBJ whole genome shotgun (WGS) entry which is preliminary data.</text>
</comment>
<reference evidence="3 4" key="1">
    <citation type="submission" date="2020-06" db="EMBL/GenBank/DDBJ databases">
        <title>Transcriptomic and genomic resources for Thalictrum thalictroides and T. hernandezii: Facilitating candidate gene discovery in an emerging model plant lineage.</title>
        <authorList>
            <person name="Arias T."/>
            <person name="Riano-Pachon D.M."/>
            <person name="Di Stilio V.S."/>
        </authorList>
    </citation>
    <scope>NUCLEOTIDE SEQUENCE [LARGE SCALE GENOMIC DNA]</scope>
    <source>
        <strain evidence="4">cv. WT478/WT964</strain>
        <tissue evidence="3">Leaves</tissue>
    </source>
</reference>
<evidence type="ECO:0000256" key="2">
    <source>
        <dbReference type="SAM" id="Phobius"/>
    </source>
</evidence>
<feature type="transmembrane region" description="Helical" evidence="2">
    <location>
        <begin position="137"/>
        <end position="158"/>
    </location>
</feature>
<dbReference type="EMBL" id="JABWDY010009971">
    <property type="protein sequence ID" value="KAF5201033.1"/>
    <property type="molecule type" value="Genomic_DNA"/>
</dbReference>
<name>A0A7J6WVF4_THATH</name>
<gene>
    <name evidence="3" type="ORF">FRX31_009381</name>
</gene>
<feature type="transmembrane region" description="Helical" evidence="2">
    <location>
        <begin position="98"/>
        <end position="117"/>
    </location>
</feature>
<evidence type="ECO:0000313" key="3">
    <source>
        <dbReference type="EMBL" id="KAF5201033.1"/>
    </source>
</evidence>
<feature type="compositionally biased region" description="Gly residues" evidence="1">
    <location>
        <begin position="50"/>
        <end position="96"/>
    </location>
</feature>
<dbReference type="Proteomes" id="UP000554482">
    <property type="component" value="Unassembled WGS sequence"/>
</dbReference>
<feature type="region of interest" description="Disordered" evidence="1">
    <location>
        <begin position="40"/>
        <end position="96"/>
    </location>
</feature>
<dbReference type="AlphaFoldDB" id="A0A7J6WVF4"/>
<keyword evidence="2" id="KW-0472">Membrane</keyword>
<keyword evidence="4" id="KW-1185">Reference proteome</keyword>
<sequence length="159" mass="15906">MSKVHPSLRGKRITEKELEHINGDDIKTIPWQRYKNEQRFQPSLASTSRSGGGGFRGGGGSFRGSSGGGSFRGGSGIGGGRGNSGKGYSGSSRGGPGAGFIGGAGAGFLGGAGAGYIGGHGAPHANHRGYRSSSNTYIPSTATLTAATSMATLIILAFV</sequence>
<proteinExistence type="predicted"/>
<evidence type="ECO:0000256" key="1">
    <source>
        <dbReference type="SAM" id="MobiDB-lite"/>
    </source>
</evidence>
<protein>
    <submittedName>
        <fullName evidence="3">Uncharacterized protein</fullName>
    </submittedName>
</protein>
<accession>A0A7J6WVF4</accession>